<dbReference type="PROSITE" id="PS51257">
    <property type="entry name" value="PROKAR_LIPOPROTEIN"/>
    <property type="match status" value="1"/>
</dbReference>
<evidence type="ECO:0000313" key="2">
    <source>
        <dbReference type="Proteomes" id="UP000275076"/>
    </source>
</evidence>
<dbReference type="AlphaFoldDB" id="A0A428MXW7"/>
<sequence length="293" mass="33210">MRKVTGVLVFCLMIGCWSTVETKAEVPAVPFQTDIEPPNEQDREKDNKHDLYIDGQLQTYGGSPIFDHGELFVPIQAAIKVLDDKADIDNDAAYADESLVDYLEENDHIEEVDGRDVVLVRTLQNLGIRAEWLDDPGRLHLETADLLTVNNLKIGDSLEEVNNKLDVHWNTGFGKLADYIGFYGDNQEFTYTDRYGKERTGKVPDIQLEILENSLSYIILSSSEYETTRGISVGDTLFDVTRSHGSEFINETADGKTIYIYHVNDGSLWFIADENSEIERIALWGFQLEGFQR</sequence>
<comment type="caution">
    <text evidence="1">The sequence shown here is derived from an EMBL/GenBank/DDBJ whole genome shotgun (WGS) entry which is preliminary data.</text>
</comment>
<keyword evidence="2" id="KW-1185">Reference proteome</keyword>
<accession>A0A428MXW7</accession>
<protein>
    <submittedName>
        <fullName evidence="1">Uncharacterized protein</fullName>
    </submittedName>
</protein>
<dbReference type="Proteomes" id="UP000275076">
    <property type="component" value="Unassembled WGS sequence"/>
</dbReference>
<dbReference type="RefSeq" id="WP_125559449.1">
    <property type="nucleotide sequence ID" value="NZ_RBVX01000029.1"/>
</dbReference>
<reference evidence="1 2" key="1">
    <citation type="submission" date="2018-10" db="EMBL/GenBank/DDBJ databases">
        <title>Draft genome sequence of Bacillus salarius IM0101, isolated from a hypersaline soil in Inner Mongolia, China.</title>
        <authorList>
            <person name="Yamprayoonswat W."/>
            <person name="Boonvisut S."/>
            <person name="Jumpathong W."/>
            <person name="Sittihan S."/>
            <person name="Ruangsuj P."/>
            <person name="Wanthongcharoen S."/>
            <person name="Thongpramul N."/>
            <person name="Pimmason S."/>
            <person name="Yu B."/>
            <person name="Yasawong M."/>
        </authorList>
    </citation>
    <scope>NUCLEOTIDE SEQUENCE [LARGE SCALE GENOMIC DNA]</scope>
    <source>
        <strain evidence="1 2">IM0101</strain>
    </source>
</reference>
<proteinExistence type="predicted"/>
<organism evidence="1 2">
    <name type="scientific">Salibacterium salarium</name>
    <dbReference type="NCBI Taxonomy" id="284579"/>
    <lineage>
        <taxon>Bacteria</taxon>
        <taxon>Bacillati</taxon>
        <taxon>Bacillota</taxon>
        <taxon>Bacilli</taxon>
        <taxon>Bacillales</taxon>
        <taxon>Bacillaceae</taxon>
    </lineage>
</organism>
<evidence type="ECO:0000313" key="1">
    <source>
        <dbReference type="EMBL" id="RSL31003.1"/>
    </source>
</evidence>
<name>A0A428MXW7_9BACI</name>
<dbReference type="EMBL" id="RBVX01000029">
    <property type="protein sequence ID" value="RSL31003.1"/>
    <property type="molecule type" value="Genomic_DNA"/>
</dbReference>
<dbReference type="OrthoDB" id="2827983at2"/>
<gene>
    <name evidence="1" type="ORF">D7Z54_22925</name>
</gene>